<dbReference type="InterPro" id="IPR027417">
    <property type="entry name" value="P-loop_NTPase"/>
</dbReference>
<dbReference type="GO" id="GO:0005874">
    <property type="term" value="C:microtubule"/>
    <property type="evidence" value="ECO:0007669"/>
    <property type="project" value="TreeGrafter"/>
</dbReference>
<dbReference type="PRINTS" id="PR00195">
    <property type="entry name" value="DYNAMIN"/>
</dbReference>
<evidence type="ECO:0000256" key="2">
    <source>
        <dbReference type="ARBA" id="ARBA00023134"/>
    </source>
</evidence>
<gene>
    <name evidence="5" type="ORF">Pc12g09230</name>
    <name evidence="5" type="ORF">PCH_Pc12g09230</name>
</gene>
<dbReference type="GO" id="GO:0031623">
    <property type="term" value="P:receptor internalization"/>
    <property type="evidence" value="ECO:0007669"/>
    <property type="project" value="TreeGrafter"/>
</dbReference>
<dbReference type="eggNOG" id="KOG0446">
    <property type="taxonomic scope" value="Eukaryota"/>
</dbReference>
<dbReference type="InterPro" id="IPR020850">
    <property type="entry name" value="GED_dom"/>
</dbReference>
<keyword evidence="6" id="KW-1185">Reference proteome</keyword>
<dbReference type="InterPro" id="IPR030381">
    <property type="entry name" value="G_DYNAMIN_dom"/>
</dbReference>
<accession>B6GZ83</accession>
<dbReference type="Gene3D" id="3.40.50.300">
    <property type="entry name" value="P-loop containing nucleotide triphosphate hydrolases"/>
    <property type="match status" value="1"/>
</dbReference>
<dbReference type="PANTHER" id="PTHR11566">
    <property type="entry name" value="DYNAMIN"/>
    <property type="match status" value="1"/>
</dbReference>
<dbReference type="PROSITE" id="PS51388">
    <property type="entry name" value="GED"/>
    <property type="match status" value="1"/>
</dbReference>
<evidence type="ECO:0000259" key="4">
    <source>
        <dbReference type="PROSITE" id="PS51718"/>
    </source>
</evidence>
<dbReference type="GO" id="GO:0008017">
    <property type="term" value="F:microtubule binding"/>
    <property type="evidence" value="ECO:0007669"/>
    <property type="project" value="TreeGrafter"/>
</dbReference>
<dbReference type="BioCyc" id="PCHR:PC12G09230-MONOMER"/>
<evidence type="ECO:0000256" key="1">
    <source>
        <dbReference type="ARBA" id="ARBA00022741"/>
    </source>
</evidence>
<dbReference type="InterPro" id="IPR022812">
    <property type="entry name" value="Dynamin"/>
</dbReference>
<dbReference type="OrthoDB" id="5061070at2759"/>
<dbReference type="GO" id="GO:0003924">
    <property type="term" value="F:GTPase activity"/>
    <property type="evidence" value="ECO:0007669"/>
    <property type="project" value="InterPro"/>
</dbReference>
<dbReference type="HOGENOM" id="CLU_008964_4_0_1"/>
<dbReference type="Proteomes" id="UP000000724">
    <property type="component" value="Contig Pc00c12"/>
</dbReference>
<evidence type="ECO:0000313" key="5">
    <source>
        <dbReference type="EMBL" id="CAP80550.1"/>
    </source>
</evidence>
<dbReference type="Gene3D" id="1.20.120.1240">
    <property type="entry name" value="Dynamin, middle domain"/>
    <property type="match status" value="1"/>
</dbReference>
<dbReference type="GO" id="GO:0005737">
    <property type="term" value="C:cytoplasm"/>
    <property type="evidence" value="ECO:0007669"/>
    <property type="project" value="TreeGrafter"/>
</dbReference>
<keyword evidence="2" id="KW-0342">GTP-binding</keyword>
<evidence type="ECO:0000259" key="3">
    <source>
        <dbReference type="PROSITE" id="PS51388"/>
    </source>
</evidence>
<protein>
    <submittedName>
        <fullName evidence="5">Pc12g09230 protein</fullName>
    </submittedName>
</protein>
<dbReference type="GO" id="GO:0005886">
    <property type="term" value="C:plasma membrane"/>
    <property type="evidence" value="ECO:0007669"/>
    <property type="project" value="TreeGrafter"/>
</dbReference>
<dbReference type="PROSITE" id="PS51718">
    <property type="entry name" value="G_DYNAMIN_2"/>
    <property type="match status" value="1"/>
</dbReference>
<dbReference type="PANTHER" id="PTHR11566:SF131">
    <property type="entry name" value="GTPASE, PUTATIVE (AFU_ORTHOLOGUE AFUA_6G07630)-RELATED"/>
    <property type="match status" value="1"/>
</dbReference>
<dbReference type="STRING" id="500485.B6GZ83"/>
<dbReference type="Pfam" id="PF01031">
    <property type="entry name" value="Dynamin_M"/>
    <property type="match status" value="1"/>
</dbReference>
<dbReference type="EMBL" id="AM920427">
    <property type="protein sequence ID" value="CAP80550.1"/>
    <property type="molecule type" value="Genomic_DNA"/>
</dbReference>
<dbReference type="OMA" id="IMCSMPM"/>
<dbReference type="VEuPathDB" id="FungiDB:PCH_Pc12g09230"/>
<name>B6GZ83_PENRW</name>
<organism evidence="5 6">
    <name type="scientific">Penicillium rubens (strain ATCC 28089 / DSM 1075 / NRRL 1951 / Wisconsin 54-1255)</name>
    <name type="common">Penicillium chrysogenum</name>
    <dbReference type="NCBI Taxonomy" id="500485"/>
    <lineage>
        <taxon>Eukaryota</taxon>
        <taxon>Fungi</taxon>
        <taxon>Dikarya</taxon>
        <taxon>Ascomycota</taxon>
        <taxon>Pezizomycotina</taxon>
        <taxon>Eurotiomycetes</taxon>
        <taxon>Eurotiomycetidae</taxon>
        <taxon>Eurotiales</taxon>
        <taxon>Aspergillaceae</taxon>
        <taxon>Penicillium</taxon>
        <taxon>Penicillium chrysogenum species complex</taxon>
    </lineage>
</organism>
<dbReference type="SUPFAM" id="SSF52540">
    <property type="entry name" value="P-loop containing nucleoside triphosphate hydrolases"/>
    <property type="match status" value="1"/>
</dbReference>
<dbReference type="AlphaFoldDB" id="B6GZ83"/>
<dbReference type="InterPro" id="IPR001401">
    <property type="entry name" value="Dynamin_GTPase"/>
</dbReference>
<sequence>MGGLYDRVPKSEPSPAMAGLAVSMPASHGLPDTTSTQPIPSSSLDNLTMDMKNLVKKIQDLSHLGIEDSKIMLPKICVVGDQSTGKSSLIEGISEIKVPRAEGTCTRCPLEINLSESDESWKCVIHLSRRYIFDPSKRSKMPKKSEPLGPWIALVKFSPNAVRLDISGSGLPNLSFYDLPGVISQAEQDNERYLVNLVENLVKDYVSQEHCIVLLTLPMTDDATNSSAARLVRDIKGAKERTLGVLTKPDRRPSDEAFDQWHEILDGSKFKLGHGYYVIRNNPDPLVSHAQARKEEEMFFGSSLWTRDLAALEDRFGTRQLQTALSDLLMRQILGSLPSIIAQIDEKSKAIDAELKTLPNPPTEDVQRILWGKTSDLERKIHELFDGTPSIENGSSQRKPLQEQWNKIVMDLQTALAKTRPILDVAAQKDLEDLAEVVDSDCEMKIVGVNTSTPKKRKSPANVGVPNQLDPRAIENLNKRSVDHWERLMDIFLKATHSLVHSMLCEALEEEFAQYHQTGLYQELKRILKEFMSKLRQVHLQVTRDFCKSEREIPFTMAQGQHQVLMQHASNVLRARRFNARANCWLKIRGHDMNDERIPEKIKKIQPEQLGPDRYCQELDMMASSLAYYDIASSRFLDVLCQSTHMKLFRACRASLVNTLRDDLEIFGDNGRARCLDLMTEDPERQHRRAQLLKEREKFSKAQEWLDSVRDSDVEMEDSDHTAFPDIKEDW</sequence>
<proteinExistence type="predicted"/>
<dbReference type="Pfam" id="PF00350">
    <property type="entry name" value="Dynamin_N"/>
    <property type="match status" value="1"/>
</dbReference>
<evidence type="ECO:0000313" key="6">
    <source>
        <dbReference type="Proteomes" id="UP000000724"/>
    </source>
</evidence>
<dbReference type="InterPro" id="IPR000375">
    <property type="entry name" value="Dynamin_stalk"/>
</dbReference>
<feature type="domain" description="Dynamin-type G" evidence="4">
    <location>
        <begin position="70"/>
        <end position="338"/>
    </location>
</feature>
<reference evidence="5 6" key="1">
    <citation type="journal article" date="2008" name="Nat. Biotechnol.">
        <title>Genome sequencing and analysis of the filamentous fungus Penicillium chrysogenum.</title>
        <authorList>
            <person name="van den Berg M.A."/>
            <person name="Albang R."/>
            <person name="Albermann K."/>
            <person name="Badger J.H."/>
            <person name="Daran J.-M."/>
            <person name="Driessen A.J.M."/>
            <person name="Garcia-Estrada C."/>
            <person name="Fedorova N.D."/>
            <person name="Harris D.M."/>
            <person name="Heijne W.H.M."/>
            <person name="Joardar V.S."/>
            <person name="Kiel J.A.K.W."/>
            <person name="Kovalchuk A."/>
            <person name="Martin J.F."/>
            <person name="Nierman W.C."/>
            <person name="Nijland J.G."/>
            <person name="Pronk J.T."/>
            <person name="Roubos J.A."/>
            <person name="van der Klei I.J."/>
            <person name="van Peij N.N.M.E."/>
            <person name="Veenhuis M."/>
            <person name="von Doehren H."/>
            <person name="Wagner C."/>
            <person name="Wortman J.R."/>
            <person name="Bovenberg R.A.L."/>
        </authorList>
    </citation>
    <scope>NUCLEOTIDE SEQUENCE [LARGE SCALE GENOMIC DNA]</scope>
    <source>
        <strain evidence="6">ATCC 28089 / DSM 1075 / NRRL 1951 / Wisconsin 54-1255</strain>
    </source>
</reference>
<dbReference type="GO" id="GO:0005525">
    <property type="term" value="F:GTP binding"/>
    <property type="evidence" value="ECO:0007669"/>
    <property type="project" value="InterPro"/>
</dbReference>
<keyword evidence="1" id="KW-0547">Nucleotide-binding</keyword>
<dbReference type="CDD" id="cd08771">
    <property type="entry name" value="DLP_1"/>
    <property type="match status" value="1"/>
</dbReference>
<dbReference type="SMART" id="SM00053">
    <property type="entry name" value="DYNc"/>
    <property type="match status" value="1"/>
</dbReference>
<dbReference type="InterPro" id="IPR045063">
    <property type="entry name" value="Dynamin_N"/>
</dbReference>
<feature type="domain" description="GED" evidence="3">
    <location>
        <begin position="618"/>
        <end position="714"/>
    </location>
</feature>